<comment type="caution">
    <text evidence="1">The sequence shown here is derived from an EMBL/GenBank/DDBJ whole genome shotgun (WGS) entry which is preliminary data.</text>
</comment>
<evidence type="ECO:0000313" key="2">
    <source>
        <dbReference type="Proteomes" id="UP000808337"/>
    </source>
</evidence>
<organism evidence="1 2">
    <name type="scientific">Candidatus Opimibacter skivensis</name>
    <dbReference type="NCBI Taxonomy" id="2982028"/>
    <lineage>
        <taxon>Bacteria</taxon>
        <taxon>Pseudomonadati</taxon>
        <taxon>Bacteroidota</taxon>
        <taxon>Saprospiria</taxon>
        <taxon>Saprospirales</taxon>
        <taxon>Saprospiraceae</taxon>
        <taxon>Candidatus Opimibacter</taxon>
    </lineage>
</organism>
<reference evidence="1 2" key="1">
    <citation type="submission" date="2020-10" db="EMBL/GenBank/DDBJ databases">
        <title>Connecting structure to function with the recovery of over 1000 high-quality activated sludge metagenome-assembled genomes encoding full-length rRNA genes using long-read sequencing.</title>
        <authorList>
            <person name="Singleton C.M."/>
            <person name="Petriglieri F."/>
            <person name="Kristensen J.M."/>
            <person name="Kirkegaard R.H."/>
            <person name="Michaelsen T.Y."/>
            <person name="Andersen M.H."/>
            <person name="Karst S.M."/>
            <person name="Dueholm M.S."/>
            <person name="Nielsen P.H."/>
            <person name="Albertsen M."/>
        </authorList>
    </citation>
    <scope>NUCLEOTIDE SEQUENCE [LARGE SCALE GENOMIC DNA]</scope>
    <source>
        <strain evidence="1">Ribe_18-Q3-R11-54_MAXAC.273</strain>
    </source>
</reference>
<proteinExistence type="predicted"/>
<protein>
    <submittedName>
        <fullName evidence="1">Uncharacterized protein</fullName>
    </submittedName>
</protein>
<name>A0A9D7T084_9BACT</name>
<sequence>MHTSTGGTTLTVSGLGFRLAARGNWHRCAEGVPLNCRNAGHHQILSGTTDTSILESKYKFGGNTSGNDDAYF</sequence>
<accession>A0A9D7T084</accession>
<gene>
    <name evidence="1" type="ORF">IPP15_23395</name>
</gene>
<dbReference type="AlphaFoldDB" id="A0A9D7T084"/>
<dbReference type="Proteomes" id="UP000808337">
    <property type="component" value="Unassembled WGS sequence"/>
</dbReference>
<dbReference type="EMBL" id="JADKGY010000034">
    <property type="protein sequence ID" value="MBK9985252.1"/>
    <property type="molecule type" value="Genomic_DNA"/>
</dbReference>
<evidence type="ECO:0000313" key="1">
    <source>
        <dbReference type="EMBL" id="MBK9985252.1"/>
    </source>
</evidence>